<dbReference type="Proteomes" id="UP000001350">
    <property type="component" value="Chromosome"/>
</dbReference>
<name>C3MXP9_SACI4</name>
<dbReference type="GeneID" id="84060452"/>
<sequence>MSNIADVKVLFTGKPKWIFKVLTSIYASHRGEEATVDLDRIIKASDIIKGPALFHDQFAGIT</sequence>
<dbReference type="AlphaFoldDB" id="C3MXP9"/>
<evidence type="ECO:0000313" key="2">
    <source>
        <dbReference type="Proteomes" id="UP000001350"/>
    </source>
</evidence>
<dbReference type="HOGENOM" id="CLU_2893431_0_0_2"/>
<accession>C3MXP9</accession>
<evidence type="ECO:0000313" key="1">
    <source>
        <dbReference type="EMBL" id="ACP37805.1"/>
    </source>
</evidence>
<reference evidence="1 2" key="1">
    <citation type="journal article" date="2009" name="Proc. Natl. Acad. Sci. U.S.A.">
        <title>Biogeography of the Sulfolobus islandicus pan-genome.</title>
        <authorList>
            <person name="Reno M.L."/>
            <person name="Held N.L."/>
            <person name="Fields C.J."/>
            <person name="Burke P.V."/>
            <person name="Whitaker R.J."/>
        </authorList>
    </citation>
    <scope>NUCLEOTIDE SEQUENCE [LARGE SCALE GENOMIC DNA]</scope>
    <source>
        <strain evidence="2">M.14.25 / Kamchatka #1</strain>
    </source>
</reference>
<proteinExistence type="predicted"/>
<dbReference type="RefSeq" id="WP_012711070.1">
    <property type="nucleotide sequence ID" value="NC_012588.1"/>
</dbReference>
<gene>
    <name evidence="1" type="ordered locus">M1425_2812</name>
</gene>
<dbReference type="EMBL" id="CP001400">
    <property type="protein sequence ID" value="ACP37805.1"/>
    <property type="molecule type" value="Genomic_DNA"/>
</dbReference>
<dbReference type="KEGG" id="sia:M1425_2812"/>
<protein>
    <submittedName>
        <fullName evidence="1">Uncharacterized protein</fullName>
    </submittedName>
</protein>
<organism evidence="1 2">
    <name type="scientific">Saccharolobus islandicus (strain M.14.25 / Kamchatka #1)</name>
    <name type="common">Sulfolobus islandicus</name>
    <dbReference type="NCBI Taxonomy" id="427317"/>
    <lineage>
        <taxon>Archaea</taxon>
        <taxon>Thermoproteota</taxon>
        <taxon>Thermoprotei</taxon>
        <taxon>Sulfolobales</taxon>
        <taxon>Sulfolobaceae</taxon>
        <taxon>Saccharolobus</taxon>
    </lineage>
</organism>